<keyword evidence="2 5" id="KW-0378">Hydrolase</keyword>
<dbReference type="InterPro" id="IPR019800">
    <property type="entry name" value="Glyco_hydro_3_AS"/>
</dbReference>
<gene>
    <name evidence="5" type="ORF">GOC74_09585</name>
</gene>
<dbReference type="Gene3D" id="2.60.40.10">
    <property type="entry name" value="Immunoglobulins"/>
    <property type="match status" value="1"/>
</dbReference>
<dbReference type="RefSeq" id="WP_170093917.1">
    <property type="nucleotide sequence ID" value="NZ_WOYG01000001.1"/>
</dbReference>
<dbReference type="Proteomes" id="UP000608662">
    <property type="component" value="Unassembled WGS sequence"/>
</dbReference>
<evidence type="ECO:0000313" key="5">
    <source>
        <dbReference type="EMBL" id="NLV10180.1"/>
    </source>
</evidence>
<name>A0A847UF87_9EURY</name>
<dbReference type="Pfam" id="PF14310">
    <property type="entry name" value="Fn3-like"/>
    <property type="match status" value="1"/>
</dbReference>
<evidence type="ECO:0000313" key="6">
    <source>
        <dbReference type="Proteomes" id="UP000608662"/>
    </source>
</evidence>
<evidence type="ECO:0000259" key="4">
    <source>
        <dbReference type="SMART" id="SM01217"/>
    </source>
</evidence>
<dbReference type="PANTHER" id="PTHR42715:SF10">
    <property type="entry name" value="BETA-GLUCOSIDASE"/>
    <property type="match status" value="1"/>
</dbReference>
<dbReference type="SUPFAM" id="SSF51445">
    <property type="entry name" value="(Trans)glycosidases"/>
    <property type="match status" value="1"/>
</dbReference>
<reference evidence="5" key="1">
    <citation type="submission" date="2019-12" db="EMBL/GenBank/DDBJ databases">
        <title>Whole-genome sequence of Halomicrobium mukohataei pws1.</title>
        <authorList>
            <person name="Verma D.K."/>
            <person name="Gopal K."/>
            <person name="Prasad E.S."/>
        </authorList>
    </citation>
    <scope>NUCLEOTIDE SEQUENCE</scope>
    <source>
        <strain evidence="5">Pws1</strain>
    </source>
</reference>
<organism evidence="5 6">
    <name type="scientific">Halomicrobium mukohataei</name>
    <dbReference type="NCBI Taxonomy" id="57705"/>
    <lineage>
        <taxon>Archaea</taxon>
        <taxon>Methanobacteriati</taxon>
        <taxon>Methanobacteriota</taxon>
        <taxon>Stenosarchaea group</taxon>
        <taxon>Halobacteria</taxon>
        <taxon>Halobacteriales</taxon>
        <taxon>Haloarculaceae</taxon>
        <taxon>Halomicrobium</taxon>
    </lineage>
</organism>
<sequence>MSDSEQSVSHSIEPTDRVATLVDDLTAEEKLALVRGAVDPEGNATGYLPGVERLDVPELRLADGPLGVRTEEPATAFPASLALASTFDPALARRQGEAMGAEAKARDQDVLLGPGLNLIRVPHCGRTFEYYSEDPILTGAFAGAAVAGIQSAGVVATPKHYVANNQETRRASVSAAVDERVLRELYLPGFHDAVDAGARSLMTAYNRVNGTYMSEQRHLLGDVLKGEWGFEGFVVSDWFGTESAQRAANGGLDVEMPGVSLEEQFASMGMDPSAVADEMDPEIAEGMPDIGAGGHFADDLLDAVAAGDVPEARLDDMVARVLTAIEWAGLLDDRRDSGTDDELADEPEHRDLARTIATRGTVLLKNEGALPLDDDASVAVVGPNVDEAILGGGGSSETTPFDETSPVESITARADGDVAVAHGLAPVESVSMFDGMLGGDDAASEADEEPDPEIDAAVAAASEADAAVVFVRDAATEAADRDTIALPGEQDELVERVAAANDHTVVVLNTSGPVALPWREDVAAVASQWYPGQSHGESIAAVLYGDADPGGRLPVTFAPEDAYPADTAEQFPGVDDVAEYSEGLLVGYRHFDATDAEPTYPFGHGHSYASFAYEDLAVDGETVSVTVSNESERAGREVVQAYVDAPDAPDDLERPPRELAAFEAVAIEAGETVTVELTLDDRALGRYDAADGWTIDDGRFTVAVGRSSRDLRLSADIER</sequence>
<dbReference type="GO" id="GO:0005975">
    <property type="term" value="P:carbohydrate metabolic process"/>
    <property type="evidence" value="ECO:0007669"/>
    <property type="project" value="InterPro"/>
</dbReference>
<dbReference type="PRINTS" id="PR00133">
    <property type="entry name" value="GLHYDRLASE3"/>
</dbReference>
<dbReference type="PANTHER" id="PTHR42715">
    <property type="entry name" value="BETA-GLUCOSIDASE"/>
    <property type="match status" value="1"/>
</dbReference>
<dbReference type="EMBL" id="WOYG01000001">
    <property type="protein sequence ID" value="NLV10180.1"/>
    <property type="molecule type" value="Genomic_DNA"/>
</dbReference>
<dbReference type="InterPro" id="IPR050288">
    <property type="entry name" value="Cellulose_deg_GH3"/>
</dbReference>
<dbReference type="AlphaFoldDB" id="A0A847UF87"/>
<dbReference type="SUPFAM" id="SSF52279">
    <property type="entry name" value="Beta-D-glucan exohydrolase, C-terminal domain"/>
    <property type="match status" value="1"/>
</dbReference>
<accession>A0A847UF87</accession>
<dbReference type="InterPro" id="IPR036881">
    <property type="entry name" value="Glyco_hydro_3_C_sf"/>
</dbReference>
<protein>
    <submittedName>
        <fullName evidence="5">Glycosyl hydrolase</fullName>
    </submittedName>
</protein>
<dbReference type="Pfam" id="PF00933">
    <property type="entry name" value="Glyco_hydro_3"/>
    <property type="match status" value="1"/>
</dbReference>
<feature type="domain" description="Fibronectin type III-like" evidence="4">
    <location>
        <begin position="637"/>
        <end position="708"/>
    </location>
</feature>
<evidence type="ECO:0000256" key="1">
    <source>
        <dbReference type="ARBA" id="ARBA00005336"/>
    </source>
</evidence>
<dbReference type="InterPro" id="IPR036962">
    <property type="entry name" value="Glyco_hydro_3_N_sf"/>
</dbReference>
<dbReference type="InterPro" id="IPR002772">
    <property type="entry name" value="Glyco_hydro_3_C"/>
</dbReference>
<dbReference type="InterPro" id="IPR001764">
    <property type="entry name" value="Glyco_hydro_3_N"/>
</dbReference>
<dbReference type="InterPro" id="IPR017853">
    <property type="entry name" value="GH"/>
</dbReference>
<dbReference type="PROSITE" id="PS00775">
    <property type="entry name" value="GLYCOSYL_HYDROL_F3"/>
    <property type="match status" value="1"/>
</dbReference>
<dbReference type="InterPro" id="IPR013783">
    <property type="entry name" value="Ig-like_fold"/>
</dbReference>
<dbReference type="GO" id="GO:0004553">
    <property type="term" value="F:hydrolase activity, hydrolyzing O-glycosyl compounds"/>
    <property type="evidence" value="ECO:0007669"/>
    <property type="project" value="InterPro"/>
</dbReference>
<comment type="similarity">
    <text evidence="1">Belongs to the glycosyl hydrolase 3 family.</text>
</comment>
<evidence type="ECO:0000256" key="3">
    <source>
        <dbReference type="ARBA" id="ARBA00023277"/>
    </source>
</evidence>
<dbReference type="SMART" id="SM01217">
    <property type="entry name" value="Fn3_like"/>
    <property type="match status" value="1"/>
</dbReference>
<dbReference type="Gene3D" id="3.40.50.1700">
    <property type="entry name" value="Glycoside hydrolase family 3 C-terminal domain"/>
    <property type="match status" value="1"/>
</dbReference>
<dbReference type="OrthoDB" id="30657at2157"/>
<comment type="caution">
    <text evidence="5">The sequence shown here is derived from an EMBL/GenBank/DDBJ whole genome shotgun (WGS) entry which is preliminary data.</text>
</comment>
<keyword evidence="3" id="KW-0119">Carbohydrate metabolism</keyword>
<proteinExistence type="inferred from homology"/>
<dbReference type="Pfam" id="PF01915">
    <property type="entry name" value="Glyco_hydro_3_C"/>
    <property type="match status" value="1"/>
</dbReference>
<dbReference type="InterPro" id="IPR026891">
    <property type="entry name" value="Fn3-like"/>
</dbReference>
<evidence type="ECO:0000256" key="2">
    <source>
        <dbReference type="ARBA" id="ARBA00022801"/>
    </source>
</evidence>
<dbReference type="Gene3D" id="3.20.20.300">
    <property type="entry name" value="Glycoside hydrolase, family 3, N-terminal domain"/>
    <property type="match status" value="1"/>
</dbReference>